<gene>
    <name evidence="1" type="ORF">HNQ47_001905</name>
</gene>
<comment type="caution">
    <text evidence="1">The sequence shown here is derived from an EMBL/GenBank/DDBJ whole genome shotgun (WGS) entry which is preliminary data.</text>
</comment>
<protein>
    <submittedName>
        <fullName evidence="1">Uncharacterized beta-barrel protein YwiB (DUF1934 family)</fullName>
    </submittedName>
</protein>
<evidence type="ECO:0000313" key="1">
    <source>
        <dbReference type="EMBL" id="MBB5183858.1"/>
    </source>
</evidence>
<dbReference type="Pfam" id="PF09148">
    <property type="entry name" value="DUF1934"/>
    <property type="match status" value="1"/>
</dbReference>
<dbReference type="Proteomes" id="UP000539953">
    <property type="component" value="Unassembled WGS sequence"/>
</dbReference>
<organism evidence="1 2">
    <name type="scientific">Catenisphaera adipataccumulans</name>
    <dbReference type="NCBI Taxonomy" id="700500"/>
    <lineage>
        <taxon>Bacteria</taxon>
        <taxon>Bacillati</taxon>
        <taxon>Bacillota</taxon>
        <taxon>Erysipelotrichia</taxon>
        <taxon>Erysipelotrichales</taxon>
        <taxon>Erysipelotrichaceae</taxon>
        <taxon>Catenisphaera</taxon>
    </lineage>
</organism>
<dbReference type="AlphaFoldDB" id="A0A7W8D0I6"/>
<accession>A0A7W8D0I6</accession>
<evidence type="ECO:0000313" key="2">
    <source>
        <dbReference type="Proteomes" id="UP000539953"/>
    </source>
</evidence>
<reference evidence="1 2" key="1">
    <citation type="submission" date="2020-08" db="EMBL/GenBank/DDBJ databases">
        <title>Genomic Encyclopedia of Type Strains, Phase IV (KMG-IV): sequencing the most valuable type-strain genomes for metagenomic binning, comparative biology and taxonomic classification.</title>
        <authorList>
            <person name="Goeker M."/>
        </authorList>
    </citation>
    <scope>NUCLEOTIDE SEQUENCE [LARGE SCALE GENOMIC DNA]</scope>
    <source>
        <strain evidence="1 2">DSM 25799</strain>
    </source>
</reference>
<dbReference type="EMBL" id="JACHHK010000009">
    <property type="protein sequence ID" value="MBB5183858.1"/>
    <property type="molecule type" value="Genomic_DNA"/>
</dbReference>
<dbReference type="Gene3D" id="2.40.128.20">
    <property type="match status" value="1"/>
</dbReference>
<dbReference type="RefSeq" id="WP_183329154.1">
    <property type="nucleotide sequence ID" value="NZ_JACHHK010000009.1"/>
</dbReference>
<dbReference type="InterPro" id="IPR015231">
    <property type="entry name" value="DUF1934"/>
</dbReference>
<sequence length="126" mass="15046">MCYEVRLKDMVGQAEIFTGPAVVREIPNGIEIQFEQDGHKHVWKIYEKGLLIRSQAEVDVHLTFRENAVTQGHIDTEYGRMDLQIRTKKYRKNENSIEIQYELIQNEQRQFFHFILYKKESTYGIH</sequence>
<keyword evidence="2" id="KW-1185">Reference proteome</keyword>
<name>A0A7W8D0I6_9FIRM</name>
<dbReference type="InterPro" id="IPR012674">
    <property type="entry name" value="Calycin"/>
</dbReference>
<proteinExistence type="predicted"/>
<dbReference type="SUPFAM" id="SSF50814">
    <property type="entry name" value="Lipocalins"/>
    <property type="match status" value="1"/>
</dbReference>